<evidence type="ECO:0000259" key="1">
    <source>
        <dbReference type="Pfam" id="PF13358"/>
    </source>
</evidence>
<dbReference type="Proteomes" id="UP001160148">
    <property type="component" value="Unassembled WGS sequence"/>
</dbReference>
<dbReference type="PANTHER" id="PTHR33939:SF1">
    <property type="entry name" value="DUF4371 DOMAIN-CONTAINING PROTEIN"/>
    <property type="match status" value="1"/>
</dbReference>
<dbReference type="InterPro" id="IPR036397">
    <property type="entry name" value="RNaseH_sf"/>
</dbReference>
<feature type="domain" description="Tc1-like transposase DDE" evidence="1">
    <location>
        <begin position="251"/>
        <end position="385"/>
    </location>
</feature>
<accession>A0AAV0XE98</accession>
<dbReference type="Gene3D" id="3.30.420.10">
    <property type="entry name" value="Ribonuclease H-like superfamily/Ribonuclease H"/>
    <property type="match status" value="1"/>
</dbReference>
<dbReference type="EMBL" id="CARXXK010000004">
    <property type="protein sequence ID" value="CAI6365856.1"/>
    <property type="molecule type" value="Genomic_DNA"/>
</dbReference>
<name>A0AAV0XE98_9HEMI</name>
<organism evidence="2 3">
    <name type="scientific">Macrosiphum euphorbiae</name>
    <name type="common">potato aphid</name>
    <dbReference type="NCBI Taxonomy" id="13131"/>
    <lineage>
        <taxon>Eukaryota</taxon>
        <taxon>Metazoa</taxon>
        <taxon>Ecdysozoa</taxon>
        <taxon>Arthropoda</taxon>
        <taxon>Hexapoda</taxon>
        <taxon>Insecta</taxon>
        <taxon>Pterygota</taxon>
        <taxon>Neoptera</taxon>
        <taxon>Paraneoptera</taxon>
        <taxon>Hemiptera</taxon>
        <taxon>Sternorrhyncha</taxon>
        <taxon>Aphidomorpha</taxon>
        <taxon>Aphidoidea</taxon>
        <taxon>Aphididae</taxon>
        <taxon>Macrosiphini</taxon>
        <taxon>Macrosiphum</taxon>
    </lineage>
</organism>
<dbReference type="AlphaFoldDB" id="A0AAV0XE98"/>
<keyword evidence="3" id="KW-1185">Reference proteome</keyword>
<gene>
    <name evidence="2" type="ORF">MEUPH1_LOCUS20517</name>
</gene>
<reference evidence="2 3" key="1">
    <citation type="submission" date="2023-01" db="EMBL/GenBank/DDBJ databases">
        <authorList>
            <person name="Whitehead M."/>
        </authorList>
    </citation>
    <scope>NUCLEOTIDE SEQUENCE [LARGE SCALE GENOMIC DNA]</scope>
</reference>
<evidence type="ECO:0000313" key="3">
    <source>
        <dbReference type="Proteomes" id="UP001160148"/>
    </source>
</evidence>
<dbReference type="InterPro" id="IPR038717">
    <property type="entry name" value="Tc1-like_DDE_dom"/>
</dbReference>
<comment type="caution">
    <text evidence="2">The sequence shown here is derived from an EMBL/GenBank/DDBJ whole genome shotgun (WGS) entry which is preliminary data.</text>
</comment>
<evidence type="ECO:0000313" key="2">
    <source>
        <dbReference type="EMBL" id="CAI6365856.1"/>
    </source>
</evidence>
<proteinExistence type="predicted"/>
<protein>
    <recommendedName>
        <fullName evidence="1">Tc1-like transposase DDE domain-containing protein</fullName>
    </recommendedName>
</protein>
<sequence>MDIAIIRMEEKFNAVVPVKKNPRGKFVGCEQRQKIINLYISKMTEQASLPDQRHLKYIDLIKLMSQETGIGQRTISMTLSEYKRRGTITSPNRKKVRPKLTEKVNEFDKNAIRRKIHEFWHRKEFPTFEKIMTSINDDPNLSNFSRSSLQLLLKDLNFEYTKIKRNFALTERGDIVCWRQKYLESIRYYRSHGRQIYYLDESWINIEESAKSVDATIQSGQKNLSGKGKQLIVVHIGSSDGFVAGGLRYFESKNNSSDYHDEINDVTFYEWFSSIISLLEDNAVIVMDTASYHSVKKDTFPLISWEKGKIIKWLEDKGKLIHRPMVKHQLLEEAEQFRPVCEKYVIDELAKENNKIVLRLPPYHSELNPIELVWAFVKRHVKTNNTTFKLPDVQKLLHEGVELVTPEMWKKLYKYFIKEEDKFFEIDFITEEFLEAELTEPNAVHFVTIKGNISDDSESEFDDS</sequence>
<dbReference type="PANTHER" id="PTHR33939">
    <property type="entry name" value="PROTEIN CBG22215"/>
    <property type="match status" value="1"/>
</dbReference>
<dbReference type="GO" id="GO:0003676">
    <property type="term" value="F:nucleic acid binding"/>
    <property type="evidence" value="ECO:0007669"/>
    <property type="project" value="InterPro"/>
</dbReference>
<dbReference type="Pfam" id="PF13358">
    <property type="entry name" value="DDE_3"/>
    <property type="match status" value="1"/>
</dbReference>